<dbReference type="PANTHER" id="PTHR31742">
    <property type="entry name" value="RPA-INTERACTING PROTEIN RPAIN"/>
    <property type="match status" value="1"/>
</dbReference>
<dbReference type="EMBL" id="MCFH01000020">
    <property type="protein sequence ID" value="ORX50627.1"/>
    <property type="molecule type" value="Genomic_DNA"/>
</dbReference>
<proteinExistence type="predicted"/>
<keyword evidence="2" id="KW-0863">Zinc-finger</keyword>
<dbReference type="Proteomes" id="UP000193719">
    <property type="component" value="Unassembled WGS sequence"/>
</dbReference>
<dbReference type="Pfam" id="PF14768">
    <property type="entry name" value="RPA_interact_C"/>
    <property type="match status" value="1"/>
</dbReference>
<reference evidence="5 6" key="1">
    <citation type="submission" date="2016-08" db="EMBL/GenBank/DDBJ databases">
        <title>Genomes of anaerobic fungi encode conserved fungal cellulosomes for biomass hydrolysis.</title>
        <authorList>
            <consortium name="DOE Joint Genome Institute"/>
            <person name="Haitjema C.H."/>
            <person name="Gilmore S.P."/>
            <person name="Henske J.K."/>
            <person name="Solomon K.V."/>
            <person name="De Groot R."/>
            <person name="Kuo A."/>
            <person name="Mondo S.J."/>
            <person name="Salamov A.A."/>
            <person name="Labutti K."/>
            <person name="Zhao Z."/>
            <person name="Chiniquy J."/>
            <person name="Barry K."/>
            <person name="Brewer H.M."/>
            <person name="Purvine S.O."/>
            <person name="Wright A.T."/>
            <person name="Boxma B."/>
            <person name="Van Alen T."/>
            <person name="Hackstein J.H."/>
            <person name="Baker S.E."/>
            <person name="Grigoriev I.V."/>
            <person name="O'Malley M.A."/>
        </authorList>
    </citation>
    <scope>NUCLEOTIDE SEQUENCE [LARGE SCALE GENOMIC DNA]</scope>
    <source>
        <strain evidence="6">finn</strain>
    </source>
</reference>
<dbReference type="InterPro" id="IPR028159">
    <property type="entry name" value="RPA_interact_C_dom"/>
</dbReference>
<sequence length="215" mass="25682">MHRMTRNSERKSRKPIKSALRKDDIHKKFQQQCLSRIRKDREKKIWEMRNKNTSAMDVYDEEMTDESLDFKKILKEEWDKFKLTYEYYGCLTEEEIEEIEMDMKNESDLVDREYMELLSYENQMLENAIESFQNEALCPVCESGILFEDCQMGIIKCNKCSLEMFNKYNLESLKTRINELQAIHRNNCNSNLVFSFQPEIGLYGICMNCCGMEVV</sequence>
<feature type="domain" description="RPA-interacting protein C-terminal" evidence="4">
    <location>
        <begin position="137"/>
        <end position="212"/>
    </location>
</feature>
<dbReference type="InterPro" id="IPR028156">
    <property type="entry name" value="RIP"/>
</dbReference>
<evidence type="ECO:0000259" key="4">
    <source>
        <dbReference type="Pfam" id="PF14768"/>
    </source>
</evidence>
<comment type="caution">
    <text evidence="5">The sequence shown here is derived from an EMBL/GenBank/DDBJ whole genome shotgun (WGS) entry which is preliminary data.</text>
</comment>
<keyword evidence="1" id="KW-0479">Metal-binding</keyword>
<accession>A0A1Y1VAU2</accession>
<evidence type="ECO:0000313" key="5">
    <source>
        <dbReference type="EMBL" id="ORX50627.1"/>
    </source>
</evidence>
<dbReference type="OrthoDB" id="2142971at2759"/>
<gene>
    <name evidence="5" type="ORF">BCR36DRAFT_583210</name>
</gene>
<dbReference type="GO" id="GO:0008270">
    <property type="term" value="F:zinc ion binding"/>
    <property type="evidence" value="ECO:0007669"/>
    <property type="project" value="UniProtKB-KW"/>
</dbReference>
<dbReference type="PANTHER" id="PTHR31742:SF1">
    <property type="entry name" value="RPA-INTERACTING PROTEIN"/>
    <property type="match status" value="1"/>
</dbReference>
<evidence type="ECO:0000313" key="6">
    <source>
        <dbReference type="Proteomes" id="UP000193719"/>
    </source>
</evidence>
<keyword evidence="3" id="KW-0862">Zinc</keyword>
<keyword evidence="6" id="KW-1185">Reference proteome</keyword>
<dbReference type="STRING" id="1754191.A0A1Y1VAU2"/>
<organism evidence="5 6">
    <name type="scientific">Piromyces finnis</name>
    <dbReference type="NCBI Taxonomy" id="1754191"/>
    <lineage>
        <taxon>Eukaryota</taxon>
        <taxon>Fungi</taxon>
        <taxon>Fungi incertae sedis</taxon>
        <taxon>Chytridiomycota</taxon>
        <taxon>Chytridiomycota incertae sedis</taxon>
        <taxon>Neocallimastigomycetes</taxon>
        <taxon>Neocallimastigales</taxon>
        <taxon>Neocallimastigaceae</taxon>
        <taxon>Piromyces</taxon>
    </lineage>
</organism>
<evidence type="ECO:0000256" key="2">
    <source>
        <dbReference type="ARBA" id="ARBA00022771"/>
    </source>
</evidence>
<dbReference type="GO" id="GO:0005634">
    <property type="term" value="C:nucleus"/>
    <property type="evidence" value="ECO:0007669"/>
    <property type="project" value="TreeGrafter"/>
</dbReference>
<protein>
    <recommendedName>
        <fullName evidence="4">RPA-interacting protein C-terminal domain-containing protein</fullName>
    </recommendedName>
</protein>
<reference evidence="5 6" key="2">
    <citation type="submission" date="2016-08" db="EMBL/GenBank/DDBJ databases">
        <title>Pervasive Adenine N6-methylation of Active Genes in Fungi.</title>
        <authorList>
            <consortium name="DOE Joint Genome Institute"/>
            <person name="Mondo S.J."/>
            <person name="Dannebaum R.O."/>
            <person name="Kuo R.C."/>
            <person name="Labutti K."/>
            <person name="Haridas S."/>
            <person name="Kuo A."/>
            <person name="Salamov A."/>
            <person name="Ahrendt S.R."/>
            <person name="Lipzen A."/>
            <person name="Sullivan W."/>
            <person name="Andreopoulos W.B."/>
            <person name="Clum A."/>
            <person name="Lindquist E."/>
            <person name="Daum C."/>
            <person name="Ramamoorthy G.K."/>
            <person name="Gryganskyi A."/>
            <person name="Culley D."/>
            <person name="Magnuson J.K."/>
            <person name="James T.Y."/>
            <person name="O'Malley M.A."/>
            <person name="Stajich J.E."/>
            <person name="Spatafora J.W."/>
            <person name="Visel A."/>
            <person name="Grigoriev I.V."/>
        </authorList>
    </citation>
    <scope>NUCLEOTIDE SEQUENCE [LARGE SCALE GENOMIC DNA]</scope>
    <source>
        <strain evidence="6">finn</strain>
    </source>
</reference>
<evidence type="ECO:0000256" key="1">
    <source>
        <dbReference type="ARBA" id="ARBA00022723"/>
    </source>
</evidence>
<dbReference type="AlphaFoldDB" id="A0A1Y1VAU2"/>
<name>A0A1Y1VAU2_9FUNG</name>
<evidence type="ECO:0000256" key="3">
    <source>
        <dbReference type="ARBA" id="ARBA00022833"/>
    </source>
</evidence>
<dbReference type="GO" id="GO:0006606">
    <property type="term" value="P:protein import into nucleus"/>
    <property type="evidence" value="ECO:0007669"/>
    <property type="project" value="TreeGrafter"/>
</dbReference>